<evidence type="ECO:0000256" key="3">
    <source>
        <dbReference type="ARBA" id="ARBA00022473"/>
    </source>
</evidence>
<keyword evidence="10" id="KW-0449">Lipoprotein</keyword>
<comment type="function">
    <text evidence="11">Ligand for members of the frizzled family of seven transmembrane receptors.</text>
</comment>
<dbReference type="Proteomes" id="UP000694720">
    <property type="component" value="Unplaced"/>
</dbReference>
<sequence length="543" mass="59154">MRTQVLGPESAPPLSGPRPPPPAPCSPFCASIPAPPRLSFFQPRSLSEGLSCSHCLSVRSLQSRVLLPPPFPPGAALGGHALGRAAAAAAPPSSQTPPAARAVRGGRHDARRGPGLLPGRRPLLCNLNKTRPPPSPRGARPARCLNPPPPRSPHCRRRARRTSDGGRARGWTSARLPQGATPRRARRARMRARPQVCQALLFALALQTSVCYGIKWLALSKTPAALALNQTQHCKQLEGLVSAQVQLCRSNLELMHTVVHAAREVMKACRRAFADMRWNCSSIELAPNYLLDLERGTRESAFVYALSAAAISHAIARACTSGDLPGCSCGPVPGEPPGPGNRWGGCADNLSYGLLMGAKFSDAPMKVKKTGSQANKLMRLHNSEVGRQALRASLEMKCKCHGVSGSCSIRTCWKGLQELQDVASDLKTRYLSATKVVHRPMGTRKHLVPKDLDIRPVKDSELVYLQSSPDFCMKNEKVGSHGTQDRQCNKTSQGSDSCDLMCCGRGYNPYTDRVVERCHCKYHWCCYVTCRRCERTVERYVCK</sequence>
<evidence type="ECO:0000256" key="11">
    <source>
        <dbReference type="RuleBase" id="RU003500"/>
    </source>
</evidence>
<keyword evidence="3 11" id="KW-0217">Developmental protein</keyword>
<evidence type="ECO:0000256" key="6">
    <source>
        <dbReference type="ARBA" id="ARBA00022687"/>
    </source>
</evidence>
<evidence type="ECO:0000313" key="13">
    <source>
        <dbReference type="Ensembl" id="ENSSSCP00035002991.1"/>
    </source>
</evidence>
<evidence type="ECO:0000256" key="9">
    <source>
        <dbReference type="ARBA" id="ARBA00023180"/>
    </source>
</evidence>
<accession>A0A8D1CKU3</accession>
<keyword evidence="6 11" id="KW-0879">Wnt signaling pathway</keyword>
<keyword evidence="7" id="KW-0732">Signal</keyword>
<dbReference type="PROSITE" id="PS00246">
    <property type="entry name" value="WNT1"/>
    <property type="match status" value="1"/>
</dbReference>
<keyword evidence="9" id="KW-0325">Glycoprotein</keyword>
<dbReference type="PANTHER" id="PTHR12027">
    <property type="entry name" value="WNT RELATED"/>
    <property type="match status" value="1"/>
</dbReference>
<proteinExistence type="inferred from homology"/>
<dbReference type="GO" id="GO:0005576">
    <property type="term" value="C:extracellular region"/>
    <property type="evidence" value="ECO:0007669"/>
    <property type="project" value="InterPro"/>
</dbReference>
<dbReference type="PRINTS" id="PR01349">
    <property type="entry name" value="WNTPROTEIN"/>
</dbReference>
<feature type="region of interest" description="Disordered" evidence="12">
    <location>
        <begin position="1"/>
        <end position="27"/>
    </location>
</feature>
<feature type="compositionally biased region" description="Low complexity" evidence="12">
    <location>
        <begin position="86"/>
        <end position="102"/>
    </location>
</feature>
<evidence type="ECO:0000256" key="5">
    <source>
        <dbReference type="ARBA" id="ARBA00022530"/>
    </source>
</evidence>
<evidence type="ECO:0000256" key="12">
    <source>
        <dbReference type="SAM" id="MobiDB-lite"/>
    </source>
</evidence>
<dbReference type="Gene3D" id="3.30.2460.20">
    <property type="match status" value="1"/>
</dbReference>
<dbReference type="PANTHER" id="PTHR12027:SF7">
    <property type="entry name" value="PROTEIN WNT-11"/>
    <property type="match status" value="1"/>
</dbReference>
<feature type="compositionally biased region" description="Low complexity" evidence="12">
    <location>
        <begin position="113"/>
        <end position="124"/>
    </location>
</feature>
<dbReference type="FunFam" id="3.30.2460.20:FF:000001">
    <property type="entry name" value="Wnt homolog"/>
    <property type="match status" value="1"/>
</dbReference>
<reference evidence="13" key="1">
    <citation type="submission" date="2025-08" db="UniProtKB">
        <authorList>
            <consortium name="Ensembl"/>
        </authorList>
    </citation>
    <scope>IDENTIFICATION</scope>
</reference>
<protein>
    <recommendedName>
        <fullName evidence="11">Protein Wnt</fullName>
    </recommendedName>
</protein>
<keyword evidence="4" id="KW-0964">Secreted</keyword>
<organism evidence="13 14">
    <name type="scientific">Sus scrofa</name>
    <name type="common">Pig</name>
    <dbReference type="NCBI Taxonomy" id="9823"/>
    <lineage>
        <taxon>Eukaryota</taxon>
        <taxon>Metazoa</taxon>
        <taxon>Chordata</taxon>
        <taxon>Craniata</taxon>
        <taxon>Vertebrata</taxon>
        <taxon>Euteleostomi</taxon>
        <taxon>Mammalia</taxon>
        <taxon>Eutheria</taxon>
        <taxon>Laurasiatheria</taxon>
        <taxon>Artiodactyla</taxon>
        <taxon>Suina</taxon>
        <taxon>Suidae</taxon>
        <taxon>Sus</taxon>
    </lineage>
</organism>
<keyword evidence="5" id="KW-0272">Extracellular matrix</keyword>
<evidence type="ECO:0000256" key="2">
    <source>
        <dbReference type="ARBA" id="ARBA00005683"/>
    </source>
</evidence>
<comment type="similarity">
    <text evidence="2 11">Belongs to the Wnt family.</text>
</comment>
<dbReference type="GO" id="GO:0016055">
    <property type="term" value="P:Wnt signaling pathway"/>
    <property type="evidence" value="ECO:0007669"/>
    <property type="project" value="UniProtKB-KW"/>
</dbReference>
<dbReference type="CDD" id="cd19343">
    <property type="entry name" value="Wnt_Wnt11"/>
    <property type="match status" value="1"/>
</dbReference>
<dbReference type="InterPro" id="IPR005817">
    <property type="entry name" value="Wnt"/>
</dbReference>
<evidence type="ECO:0000313" key="14">
    <source>
        <dbReference type="Proteomes" id="UP000694720"/>
    </source>
</evidence>
<keyword evidence="8" id="KW-1015">Disulfide bond</keyword>
<dbReference type="InterPro" id="IPR043158">
    <property type="entry name" value="Wnt_C"/>
</dbReference>
<evidence type="ECO:0000256" key="7">
    <source>
        <dbReference type="ARBA" id="ARBA00022729"/>
    </source>
</evidence>
<dbReference type="AlphaFoldDB" id="A0A8D1CKU3"/>
<evidence type="ECO:0000256" key="10">
    <source>
        <dbReference type="ARBA" id="ARBA00023288"/>
    </source>
</evidence>
<dbReference type="Ensembl" id="ENSSSCT00035008914.1">
    <property type="protein sequence ID" value="ENSSSCP00035002991.1"/>
    <property type="gene ID" value="ENSSSCG00035007177.1"/>
</dbReference>
<evidence type="ECO:0000256" key="4">
    <source>
        <dbReference type="ARBA" id="ARBA00022525"/>
    </source>
</evidence>
<name>A0A8D1CKU3_PIG</name>
<dbReference type="SMART" id="SM00097">
    <property type="entry name" value="WNT1"/>
    <property type="match status" value="1"/>
</dbReference>
<evidence type="ECO:0000256" key="8">
    <source>
        <dbReference type="ARBA" id="ARBA00023157"/>
    </source>
</evidence>
<gene>
    <name evidence="13" type="primary">WNT11</name>
</gene>
<dbReference type="GO" id="GO:0005102">
    <property type="term" value="F:signaling receptor binding"/>
    <property type="evidence" value="ECO:0007669"/>
    <property type="project" value="InterPro"/>
</dbReference>
<dbReference type="Pfam" id="PF00110">
    <property type="entry name" value="wnt"/>
    <property type="match status" value="1"/>
</dbReference>
<dbReference type="InterPro" id="IPR018161">
    <property type="entry name" value="Wnt_CS"/>
</dbReference>
<evidence type="ECO:0000256" key="1">
    <source>
        <dbReference type="ARBA" id="ARBA00004498"/>
    </source>
</evidence>
<comment type="subcellular location">
    <subcellularLocation>
        <location evidence="1 11">Secreted</location>
        <location evidence="1 11">Extracellular space</location>
        <location evidence="1 11">Extracellular matrix</location>
    </subcellularLocation>
</comment>
<feature type="compositionally biased region" description="Pro residues" evidence="12">
    <location>
        <begin position="10"/>
        <end position="25"/>
    </location>
</feature>
<feature type="region of interest" description="Disordered" evidence="12">
    <location>
        <begin position="86"/>
        <end position="184"/>
    </location>
</feature>